<dbReference type="InterPro" id="IPR002898">
    <property type="entry name" value="MotA_ExbB_proton_chnl"/>
</dbReference>
<sequence length="248" mass="26381">MNAYLTNAQSFLGPTFAEALDFLVLGGPSIWAIAALAVLTLALIFWKIWRFFLAGAWRGGRHTSRAIDLWSAGLTDQAVHMLERRRNPRARVALTAMKVQLDPTLDQIGAESETQRVAKNELSGLRGGLKALELCSTIAPLLGLLGTVMGMIGAFQALQDAGARADPAALAGGIWEALLTTAAGMAVAIPASIALTWFESVVERIRHSMEDSATRIFLRPVTGGTAADTARGQDMSMASFNSARAAAE</sequence>
<evidence type="ECO:0000256" key="2">
    <source>
        <dbReference type="ARBA" id="ARBA00022448"/>
    </source>
</evidence>
<dbReference type="Pfam" id="PF01618">
    <property type="entry name" value="MotA_ExbB"/>
    <property type="match status" value="1"/>
</dbReference>
<evidence type="ECO:0000256" key="5">
    <source>
        <dbReference type="ARBA" id="ARBA00022927"/>
    </source>
</evidence>
<name>A0A2G8RJW1_9RHOB</name>
<evidence type="ECO:0000256" key="8">
    <source>
        <dbReference type="RuleBase" id="RU004057"/>
    </source>
</evidence>
<dbReference type="EMBL" id="AWWI01000042">
    <property type="protein sequence ID" value="PIL21378.1"/>
    <property type="molecule type" value="Genomic_DNA"/>
</dbReference>
<dbReference type="PANTHER" id="PTHR30625:SF15">
    <property type="entry name" value="BIOPOLYMER TRANSPORT PROTEIN EXBB"/>
    <property type="match status" value="1"/>
</dbReference>
<evidence type="ECO:0000256" key="9">
    <source>
        <dbReference type="SAM" id="Phobius"/>
    </source>
</evidence>
<dbReference type="Proteomes" id="UP000231259">
    <property type="component" value="Unassembled WGS sequence"/>
</dbReference>
<evidence type="ECO:0000256" key="4">
    <source>
        <dbReference type="ARBA" id="ARBA00022692"/>
    </source>
</evidence>
<feature type="transmembrane region" description="Helical" evidence="9">
    <location>
        <begin position="134"/>
        <end position="157"/>
    </location>
</feature>
<feature type="transmembrane region" description="Helical" evidence="9">
    <location>
        <begin position="177"/>
        <end position="198"/>
    </location>
</feature>
<comment type="caution">
    <text evidence="11">The sequence shown here is derived from an EMBL/GenBank/DDBJ whole genome shotgun (WGS) entry which is preliminary data.</text>
</comment>
<keyword evidence="5 8" id="KW-0653">Protein transport</keyword>
<protein>
    <recommendedName>
        <fullName evidence="10">MotA/TolQ/ExbB proton channel domain-containing protein</fullName>
    </recommendedName>
</protein>
<dbReference type="AlphaFoldDB" id="A0A2G8RJW1"/>
<feature type="transmembrane region" description="Helical" evidence="9">
    <location>
        <begin position="30"/>
        <end position="49"/>
    </location>
</feature>
<comment type="similarity">
    <text evidence="8">Belongs to the exbB/tolQ family.</text>
</comment>
<gene>
    <name evidence="11" type="ORF">P775_05155</name>
</gene>
<dbReference type="InterPro" id="IPR050790">
    <property type="entry name" value="ExbB/TolQ_transport"/>
</dbReference>
<evidence type="ECO:0000259" key="10">
    <source>
        <dbReference type="Pfam" id="PF01618"/>
    </source>
</evidence>
<proteinExistence type="inferred from homology"/>
<evidence type="ECO:0000256" key="3">
    <source>
        <dbReference type="ARBA" id="ARBA00022475"/>
    </source>
</evidence>
<evidence type="ECO:0000313" key="11">
    <source>
        <dbReference type="EMBL" id="PIL21378.1"/>
    </source>
</evidence>
<keyword evidence="2 8" id="KW-0813">Transport</keyword>
<keyword evidence="7 9" id="KW-0472">Membrane</keyword>
<keyword evidence="3" id="KW-1003">Cell membrane</keyword>
<accession>A0A2G8RJW1</accession>
<comment type="subcellular location">
    <subcellularLocation>
        <location evidence="1">Cell membrane</location>
        <topology evidence="1">Multi-pass membrane protein</topology>
    </subcellularLocation>
    <subcellularLocation>
        <location evidence="8">Membrane</location>
        <topology evidence="8">Multi-pass membrane protein</topology>
    </subcellularLocation>
</comment>
<feature type="domain" description="MotA/TolQ/ExbB proton channel" evidence="10">
    <location>
        <begin position="87"/>
        <end position="210"/>
    </location>
</feature>
<keyword evidence="4 9" id="KW-0812">Transmembrane</keyword>
<keyword evidence="6 9" id="KW-1133">Transmembrane helix</keyword>
<organism evidence="11 12">
    <name type="scientific">Puniceibacterium antarcticum</name>
    <dbReference type="NCBI Taxonomy" id="1206336"/>
    <lineage>
        <taxon>Bacteria</taxon>
        <taxon>Pseudomonadati</taxon>
        <taxon>Pseudomonadota</taxon>
        <taxon>Alphaproteobacteria</taxon>
        <taxon>Rhodobacterales</taxon>
        <taxon>Paracoccaceae</taxon>
        <taxon>Puniceibacterium</taxon>
    </lineage>
</organism>
<dbReference type="OrthoDB" id="4045at2"/>
<dbReference type="GO" id="GO:0005886">
    <property type="term" value="C:plasma membrane"/>
    <property type="evidence" value="ECO:0007669"/>
    <property type="project" value="UniProtKB-SubCell"/>
</dbReference>
<dbReference type="GO" id="GO:0017038">
    <property type="term" value="P:protein import"/>
    <property type="evidence" value="ECO:0007669"/>
    <property type="project" value="TreeGrafter"/>
</dbReference>
<evidence type="ECO:0000256" key="6">
    <source>
        <dbReference type="ARBA" id="ARBA00022989"/>
    </source>
</evidence>
<evidence type="ECO:0000313" key="12">
    <source>
        <dbReference type="Proteomes" id="UP000231259"/>
    </source>
</evidence>
<reference evidence="11 12" key="1">
    <citation type="submission" date="2013-09" db="EMBL/GenBank/DDBJ databases">
        <title>Genome sequencing of Phaeobacter antarcticus sp. nov. SM1211.</title>
        <authorList>
            <person name="Zhang X.-Y."/>
            <person name="Liu C."/>
            <person name="Chen X.-L."/>
            <person name="Xie B.-B."/>
            <person name="Qin Q.-L."/>
            <person name="Rong J.-C."/>
            <person name="Zhang Y.-Z."/>
        </authorList>
    </citation>
    <scope>NUCLEOTIDE SEQUENCE [LARGE SCALE GENOMIC DNA]</scope>
    <source>
        <strain evidence="11 12">SM1211</strain>
    </source>
</reference>
<evidence type="ECO:0000256" key="1">
    <source>
        <dbReference type="ARBA" id="ARBA00004651"/>
    </source>
</evidence>
<keyword evidence="12" id="KW-1185">Reference proteome</keyword>
<dbReference type="PANTHER" id="PTHR30625">
    <property type="entry name" value="PROTEIN TOLQ"/>
    <property type="match status" value="1"/>
</dbReference>
<evidence type="ECO:0000256" key="7">
    <source>
        <dbReference type="ARBA" id="ARBA00023136"/>
    </source>
</evidence>